<dbReference type="Proteomes" id="UP000018763">
    <property type="component" value="Chromosome"/>
</dbReference>
<protein>
    <submittedName>
        <fullName evidence="2">Uncharacterized protein</fullName>
    </submittedName>
</protein>
<organism evidence="2 3">
    <name type="scientific">Mycolicibacterium neoaurum VKM Ac-1815D</name>
    <dbReference type="NCBI Taxonomy" id="700508"/>
    <lineage>
        <taxon>Bacteria</taxon>
        <taxon>Bacillati</taxon>
        <taxon>Actinomycetota</taxon>
        <taxon>Actinomycetes</taxon>
        <taxon>Mycobacteriales</taxon>
        <taxon>Mycobacteriaceae</taxon>
        <taxon>Mycolicibacterium</taxon>
    </lineage>
</organism>
<dbReference type="EMBL" id="CP006936">
    <property type="protein sequence ID" value="AHC28063.1"/>
    <property type="molecule type" value="Genomic_DNA"/>
</dbReference>
<evidence type="ECO:0000313" key="2">
    <source>
        <dbReference type="EMBL" id="AHC28063.1"/>
    </source>
</evidence>
<sequence length="282" mass="30699">MKVPSDNPAIVLRDILRKVMGTGSDVHASWVHVLGADVGTDDFSLRHCEIIAVWRQVYDLIFALPEGDDDRSQYLGLMSHYYTAIVYPDAWTNPSNKMATRLIVDQLTGIASTIKYRALAAPSLTDDSIARLYESITEWRDILDQADFEEKLKAELHAQVDHLEWLLDNVNLLGSSPVVEASKKLAGTSLVAMQAKPSFAKRIGKATAAALAAIALFHAGVDDVVGVIEGVSEMRHAVVEIFKPQDQLEPPPAMKELTAGGIANDPESPTTDDGSEGWLGAH</sequence>
<dbReference type="KEGG" id="mne:D174_22220"/>
<reference evidence="2 3" key="1">
    <citation type="journal article" date="2014" name="Genome Announc.">
        <title>Complete Genome Sequence of Sterol-Transforming Mycobacterium neoaurum Strain VKM Ac-1815D.</title>
        <authorList>
            <person name="Shtratnikova V.Y."/>
            <person name="Bragin E.Y."/>
            <person name="Dovbnya D.V."/>
            <person name="Pekov Y.A."/>
            <person name="Schelkunov M.I."/>
            <person name="Strizhov N."/>
            <person name="Ivashina T.V."/>
            <person name="Ashapkin V.V."/>
            <person name="Donova M.V."/>
        </authorList>
    </citation>
    <scope>NUCLEOTIDE SEQUENCE [LARGE SCALE GENOMIC DNA]</scope>
    <source>
        <strain evidence="2 3">VKM Ac-1815D</strain>
    </source>
</reference>
<name>V5XJF2_MYCNE</name>
<dbReference type="eggNOG" id="ENOG50345DD">
    <property type="taxonomic scope" value="Bacteria"/>
</dbReference>
<proteinExistence type="predicted"/>
<keyword evidence="3" id="KW-1185">Reference proteome</keyword>
<evidence type="ECO:0000313" key="3">
    <source>
        <dbReference type="Proteomes" id="UP000018763"/>
    </source>
</evidence>
<evidence type="ECO:0000256" key="1">
    <source>
        <dbReference type="SAM" id="MobiDB-lite"/>
    </source>
</evidence>
<accession>V5XJF2</accession>
<dbReference type="HOGENOM" id="CLU_986329_0_0_11"/>
<gene>
    <name evidence="2" type="ORF">D174_22220</name>
</gene>
<dbReference type="AlphaFoldDB" id="V5XJF2"/>
<feature type="region of interest" description="Disordered" evidence="1">
    <location>
        <begin position="249"/>
        <end position="282"/>
    </location>
</feature>